<evidence type="ECO:0000313" key="2">
    <source>
        <dbReference type="EMBL" id="GGG63879.1"/>
    </source>
</evidence>
<protein>
    <recommendedName>
        <fullName evidence="4">DUF5325 family protein</fullName>
    </recommendedName>
</protein>
<keyword evidence="1" id="KW-0472">Membrane</keyword>
<feature type="transmembrane region" description="Helical" evidence="1">
    <location>
        <begin position="31"/>
        <end position="48"/>
    </location>
</feature>
<keyword evidence="3" id="KW-1185">Reference proteome</keyword>
<evidence type="ECO:0008006" key="4">
    <source>
        <dbReference type="Google" id="ProtNLM"/>
    </source>
</evidence>
<evidence type="ECO:0000313" key="3">
    <source>
        <dbReference type="Proteomes" id="UP000600247"/>
    </source>
</evidence>
<accession>A0A917LXB5</accession>
<evidence type="ECO:0000256" key="1">
    <source>
        <dbReference type="SAM" id="Phobius"/>
    </source>
</evidence>
<dbReference type="RefSeq" id="WP_188888492.1">
    <property type="nucleotide sequence ID" value="NZ_BMHY01000002.1"/>
</dbReference>
<comment type="caution">
    <text evidence="2">The sequence shown here is derived from an EMBL/GenBank/DDBJ whole genome shotgun (WGS) entry which is preliminary data.</text>
</comment>
<name>A0A917LXB5_9BACL</name>
<dbReference type="InterPro" id="IPR035211">
    <property type="entry name" value="DUF5325"/>
</dbReference>
<proteinExistence type="predicted"/>
<keyword evidence="1" id="KW-0812">Transmembrane</keyword>
<dbReference type="AlphaFoldDB" id="A0A917LXB5"/>
<keyword evidence="1" id="KW-1133">Transmembrane helix</keyword>
<dbReference type="EMBL" id="BMHY01000002">
    <property type="protein sequence ID" value="GGG63879.1"/>
    <property type="molecule type" value="Genomic_DNA"/>
</dbReference>
<gene>
    <name evidence="2" type="ORF">GCM10010918_17360</name>
</gene>
<organism evidence="2 3">
    <name type="scientific">Paenibacillus radicis</name>
    <name type="common">ex Gao et al. 2016</name>
    <dbReference type="NCBI Taxonomy" id="1737354"/>
    <lineage>
        <taxon>Bacteria</taxon>
        <taxon>Bacillati</taxon>
        <taxon>Bacillota</taxon>
        <taxon>Bacilli</taxon>
        <taxon>Bacillales</taxon>
        <taxon>Paenibacillaceae</taxon>
        <taxon>Paenibacillus</taxon>
    </lineage>
</organism>
<dbReference type="Proteomes" id="UP000600247">
    <property type="component" value="Unassembled WGS sequence"/>
</dbReference>
<sequence>MSKPMSLLFAVLSVLFMLATAVSISINGWLALLMAVLTLFMIGSGFIVKARLRRRG</sequence>
<reference evidence="2 3" key="1">
    <citation type="journal article" date="2014" name="Int. J. Syst. Evol. Microbiol.">
        <title>Complete genome sequence of Corynebacterium casei LMG S-19264T (=DSM 44701T), isolated from a smear-ripened cheese.</title>
        <authorList>
            <consortium name="US DOE Joint Genome Institute (JGI-PGF)"/>
            <person name="Walter F."/>
            <person name="Albersmeier A."/>
            <person name="Kalinowski J."/>
            <person name="Ruckert C."/>
        </authorList>
    </citation>
    <scope>NUCLEOTIDE SEQUENCE [LARGE SCALE GENOMIC DNA]</scope>
    <source>
        <strain evidence="2 3">CGMCC 1.15286</strain>
    </source>
</reference>
<dbReference type="Pfam" id="PF17259">
    <property type="entry name" value="DUF5325"/>
    <property type="match status" value="1"/>
</dbReference>